<dbReference type="GeneID" id="39585320"/>
<protein>
    <submittedName>
        <fullName evidence="1">Uncharacterized protein</fullName>
    </submittedName>
</protein>
<evidence type="ECO:0000313" key="1">
    <source>
        <dbReference type="EMBL" id="RSH88245.1"/>
    </source>
</evidence>
<dbReference type="Proteomes" id="UP000279236">
    <property type="component" value="Unassembled WGS sequence"/>
</dbReference>
<dbReference type="AlphaFoldDB" id="A0A427YB30"/>
<dbReference type="EMBL" id="RSCE01000001">
    <property type="protein sequence ID" value="RSH88245.1"/>
    <property type="molecule type" value="Genomic_DNA"/>
</dbReference>
<accession>A0A427YB30</accession>
<organism evidence="1 2">
    <name type="scientific">Apiotrichum porosum</name>
    <dbReference type="NCBI Taxonomy" id="105984"/>
    <lineage>
        <taxon>Eukaryota</taxon>
        <taxon>Fungi</taxon>
        <taxon>Dikarya</taxon>
        <taxon>Basidiomycota</taxon>
        <taxon>Agaricomycotina</taxon>
        <taxon>Tremellomycetes</taxon>
        <taxon>Trichosporonales</taxon>
        <taxon>Trichosporonaceae</taxon>
        <taxon>Apiotrichum</taxon>
    </lineage>
</organism>
<sequence length="184" mass="21163">MATSASLQPPDHMSVIGFIINGVRYGSYIAPEWWPDAGLTMWMFVTGMTGDDLETMAKRLRSVHWEHDEGTFFLRRPVDTLKGILDGSVQAMPNHPWRLWNGTQRWAYFVDFENEEYEIWRYGAVERCSGRASISDLTWEGWCAIRQRMLDAEANDEAPPDMVDPMALSHALARMQIQQSAMME</sequence>
<reference evidence="1 2" key="1">
    <citation type="submission" date="2018-11" db="EMBL/GenBank/DDBJ databases">
        <title>Genome sequence of Apiotrichum porosum DSM 27194.</title>
        <authorList>
            <person name="Aliyu H."/>
            <person name="Gorte O."/>
            <person name="Ochsenreither K."/>
        </authorList>
    </citation>
    <scope>NUCLEOTIDE SEQUENCE [LARGE SCALE GENOMIC DNA]</scope>
    <source>
        <strain evidence="1 2">DSM 27194</strain>
    </source>
</reference>
<evidence type="ECO:0000313" key="2">
    <source>
        <dbReference type="Proteomes" id="UP000279236"/>
    </source>
</evidence>
<gene>
    <name evidence="1" type="ORF">EHS24_000777</name>
</gene>
<keyword evidence="2" id="KW-1185">Reference proteome</keyword>
<name>A0A427YB30_9TREE</name>
<comment type="caution">
    <text evidence="1">The sequence shown here is derived from an EMBL/GenBank/DDBJ whole genome shotgun (WGS) entry which is preliminary data.</text>
</comment>
<dbReference type="RefSeq" id="XP_028480453.1">
    <property type="nucleotide sequence ID" value="XM_028616596.1"/>
</dbReference>
<proteinExistence type="predicted"/>